<dbReference type="AlphaFoldDB" id="A0AA39YJD6"/>
<organism evidence="2 3">
    <name type="scientific">Cercophora newfieldiana</name>
    <dbReference type="NCBI Taxonomy" id="92897"/>
    <lineage>
        <taxon>Eukaryota</taxon>
        <taxon>Fungi</taxon>
        <taxon>Dikarya</taxon>
        <taxon>Ascomycota</taxon>
        <taxon>Pezizomycotina</taxon>
        <taxon>Sordariomycetes</taxon>
        <taxon>Sordariomycetidae</taxon>
        <taxon>Sordariales</taxon>
        <taxon>Lasiosphaeriaceae</taxon>
        <taxon>Cercophora</taxon>
    </lineage>
</organism>
<feature type="region of interest" description="Disordered" evidence="1">
    <location>
        <begin position="51"/>
        <end position="70"/>
    </location>
</feature>
<sequence length="112" mass="11625">MQRMHSPLPCRNSVSSVPASTGAGGTKDGRKPATLTGRIAVRGLVGWAQLTPGHNPSPQSALSEATSRGTSVLSAPTLPRIPMILTICPRNTISLTTQSVSIHKKGRSGVNC</sequence>
<keyword evidence="3" id="KW-1185">Reference proteome</keyword>
<dbReference type="Proteomes" id="UP001174936">
    <property type="component" value="Unassembled WGS sequence"/>
</dbReference>
<accession>A0AA39YJD6</accession>
<protein>
    <submittedName>
        <fullName evidence="2">Uncharacterized protein</fullName>
    </submittedName>
</protein>
<dbReference type="EMBL" id="JAULSV010000002">
    <property type="protein sequence ID" value="KAK0652662.1"/>
    <property type="molecule type" value="Genomic_DNA"/>
</dbReference>
<proteinExistence type="predicted"/>
<name>A0AA39YJD6_9PEZI</name>
<reference evidence="2" key="1">
    <citation type="submission" date="2023-06" db="EMBL/GenBank/DDBJ databases">
        <title>Genome-scale phylogeny and comparative genomics of the fungal order Sordariales.</title>
        <authorList>
            <consortium name="Lawrence Berkeley National Laboratory"/>
            <person name="Hensen N."/>
            <person name="Bonometti L."/>
            <person name="Westerberg I."/>
            <person name="Brannstrom I.O."/>
            <person name="Guillou S."/>
            <person name="Cros-Aarteil S."/>
            <person name="Calhoun S."/>
            <person name="Haridas S."/>
            <person name="Kuo A."/>
            <person name="Mondo S."/>
            <person name="Pangilinan J."/>
            <person name="Riley R."/>
            <person name="Labutti K."/>
            <person name="Andreopoulos B."/>
            <person name="Lipzen A."/>
            <person name="Chen C."/>
            <person name="Yanf M."/>
            <person name="Daum C."/>
            <person name="Ng V."/>
            <person name="Clum A."/>
            <person name="Steindorff A."/>
            <person name="Ohm R."/>
            <person name="Martin F."/>
            <person name="Silar P."/>
            <person name="Natvig D."/>
            <person name="Lalanne C."/>
            <person name="Gautier V."/>
            <person name="Ament-Velasquez S.L."/>
            <person name="Kruys A."/>
            <person name="Hutchinson M.I."/>
            <person name="Powell A.J."/>
            <person name="Barry K."/>
            <person name="Miller A.N."/>
            <person name="Grigoriev I.V."/>
            <person name="Debuchy R."/>
            <person name="Gladieux P."/>
            <person name="Thoren M.H."/>
            <person name="Johannesson H."/>
        </authorList>
    </citation>
    <scope>NUCLEOTIDE SEQUENCE</scope>
    <source>
        <strain evidence="2">SMH2532-1</strain>
    </source>
</reference>
<gene>
    <name evidence="2" type="ORF">B0T16DRAFT_406604</name>
</gene>
<evidence type="ECO:0000313" key="3">
    <source>
        <dbReference type="Proteomes" id="UP001174936"/>
    </source>
</evidence>
<feature type="compositionally biased region" description="Polar residues" evidence="1">
    <location>
        <begin position="52"/>
        <end position="70"/>
    </location>
</feature>
<feature type="region of interest" description="Disordered" evidence="1">
    <location>
        <begin position="1"/>
        <end position="34"/>
    </location>
</feature>
<comment type="caution">
    <text evidence="2">The sequence shown here is derived from an EMBL/GenBank/DDBJ whole genome shotgun (WGS) entry which is preliminary data.</text>
</comment>
<evidence type="ECO:0000313" key="2">
    <source>
        <dbReference type="EMBL" id="KAK0652662.1"/>
    </source>
</evidence>
<evidence type="ECO:0000256" key="1">
    <source>
        <dbReference type="SAM" id="MobiDB-lite"/>
    </source>
</evidence>